<protein>
    <submittedName>
        <fullName evidence="5">J domain-containing protein</fullName>
    </submittedName>
</protein>
<keyword evidence="1" id="KW-0143">Chaperone</keyword>
<proteinExistence type="predicted"/>
<dbReference type="InterPro" id="IPR001623">
    <property type="entry name" value="DnaJ_domain"/>
</dbReference>
<gene>
    <name evidence="4" type="ORF">C1C91_17845</name>
    <name evidence="8" type="ORF">JC965_15450</name>
    <name evidence="5" type="ORF">N5I07_12515</name>
    <name evidence="9" type="ORF">OJY61_23535</name>
    <name evidence="6" type="ORF">SJS77_07240</name>
    <name evidence="7" type="ORF">VCX44_17735</name>
</gene>
<dbReference type="EMBL" id="JAOCFT010000001">
    <property type="protein sequence ID" value="MDH1898370.1"/>
    <property type="molecule type" value="Genomic_DNA"/>
</dbReference>
<reference evidence="4" key="1">
    <citation type="journal article" date="2019" name="J Environ">
        <title>Genetic characterization and potential molecular dissemination mechanism of tet (31) gene in Aeromonas caviae from an oxytetracycline wastewater treatment system.</title>
        <authorList>
            <person name="Shi Y."/>
            <person name="Tian Z."/>
            <person name="Leclercq S.O."/>
            <person name="Zhang H."/>
            <person name="Yang M."/>
            <person name="Zhang Y."/>
        </authorList>
    </citation>
    <scope>NUCLEOTIDE SEQUENCE</scope>
    <source>
        <strain evidence="4">T25-39</strain>
    </source>
</reference>
<dbReference type="InterPro" id="IPR036869">
    <property type="entry name" value="J_dom_sf"/>
</dbReference>
<accession>A0A3G9I6Q5</accession>
<evidence type="ECO:0000313" key="4">
    <source>
        <dbReference type="EMBL" id="AXB06594.1"/>
    </source>
</evidence>
<dbReference type="EMBL" id="JAYGOJ010000119">
    <property type="protein sequence ID" value="MEA9437594.1"/>
    <property type="molecule type" value="Genomic_DNA"/>
</dbReference>
<evidence type="ECO:0000313" key="8">
    <source>
        <dbReference type="EMBL" id="QQA59657.1"/>
    </source>
</evidence>
<dbReference type="AlphaFoldDB" id="A0A3G9I6Q5"/>
<keyword evidence="11" id="KW-1185">Reference proteome</keyword>
<dbReference type="Gene3D" id="1.10.287.110">
    <property type="entry name" value="DnaJ domain"/>
    <property type="match status" value="1"/>
</dbReference>
<feature type="compositionally biased region" description="Basic residues" evidence="2">
    <location>
        <begin position="1"/>
        <end position="11"/>
    </location>
</feature>
<evidence type="ECO:0000256" key="1">
    <source>
        <dbReference type="ARBA" id="ARBA00023186"/>
    </source>
</evidence>
<evidence type="ECO:0000313" key="5">
    <source>
        <dbReference type="EMBL" id="MDH1898370.1"/>
    </source>
</evidence>
<reference evidence="7 11" key="6">
    <citation type="submission" date="2023-12" db="EMBL/GenBank/DDBJ databases">
        <title>Characterization of antibiotic resistance in Aeromonas spp. in hospital effluent.</title>
        <authorList>
            <person name="Negoseki B.R.S."/>
            <person name="Krul D."/>
            <person name="Siqueira A.C."/>
            <person name="Almeida M."/>
            <person name="Mesa D."/>
            <person name="Conte D."/>
            <person name="Dalla-Costa L.M."/>
        </authorList>
    </citation>
    <scope>NUCLEOTIDE SEQUENCE [LARGE SCALE GENOMIC DNA]</scope>
    <source>
        <strain evidence="7 11">36v</strain>
    </source>
</reference>
<dbReference type="EMBL" id="CP110176">
    <property type="protein sequence ID" value="WGC85745.1"/>
    <property type="molecule type" value="Genomic_DNA"/>
</dbReference>
<dbReference type="EMBL" id="JAWZVU010000044">
    <property type="protein sequence ID" value="MDX7720269.1"/>
    <property type="molecule type" value="Genomic_DNA"/>
</dbReference>
<sequence>MSLRNPARKQPARQPSPTTGNPALDLFHRNWQALEKLQAKIDKQTLNGRDIYQRFTSDIEPLERQQCELIFALTKRLTDFTARKSFTQWQRETLHHWIHDLINYLESNPFRGEMDLAPLYHQIQTNTALHMDDEQLDYQCDELTHMLMETCGHCPEDIDTLRDMVKNPALLHEYLINAAKQKMANGSDTAGEEEDALFDDDELFADESPFGAEQQDAFAHTRTRREQEEEMRIEQLFSKSSLKQLYRKLALALHPDREPDPAMQAEKTRIMGQLSQAWENKEMFTLLQLAHAHLPEFDNLLSDENLAYLNPMLKRQLRELEVSYYGGQDGLMGAVLHKFKQSSKKKTEQAFAEHRDYLLRDIDHLTAQLAEITTLQTLKPYLAARWDQQQIRWREEEDDMEWLFR</sequence>
<organism evidence="5 10">
    <name type="scientific">Aeromonas caviae</name>
    <name type="common">Aeromonas punctata</name>
    <dbReference type="NCBI Taxonomy" id="648"/>
    <lineage>
        <taxon>Bacteria</taxon>
        <taxon>Pseudomonadati</taxon>
        <taxon>Pseudomonadota</taxon>
        <taxon>Gammaproteobacteria</taxon>
        <taxon>Aeromonadales</taxon>
        <taxon>Aeromonadaceae</taxon>
        <taxon>Aeromonas</taxon>
    </lineage>
</organism>
<dbReference type="SMART" id="SM00271">
    <property type="entry name" value="DnaJ"/>
    <property type="match status" value="1"/>
</dbReference>
<dbReference type="Proteomes" id="UP001304847">
    <property type="component" value="Unassembled WGS sequence"/>
</dbReference>
<evidence type="ECO:0000313" key="6">
    <source>
        <dbReference type="EMBL" id="MDX7720269.1"/>
    </source>
</evidence>
<dbReference type="EMBL" id="CP025706">
    <property type="protein sequence ID" value="AXB06594.1"/>
    <property type="molecule type" value="Genomic_DNA"/>
</dbReference>
<feature type="region of interest" description="Disordered" evidence="2">
    <location>
        <begin position="1"/>
        <end position="23"/>
    </location>
</feature>
<dbReference type="Proteomes" id="UP001163285">
    <property type="component" value="Chromosome"/>
</dbReference>
<evidence type="ECO:0000313" key="9">
    <source>
        <dbReference type="EMBL" id="WGC85745.1"/>
    </source>
</evidence>
<evidence type="ECO:0000313" key="7">
    <source>
        <dbReference type="EMBL" id="MEA9437594.1"/>
    </source>
</evidence>
<dbReference type="EMBL" id="CP065937">
    <property type="protein sequence ID" value="QQA59657.1"/>
    <property type="molecule type" value="Genomic_DNA"/>
</dbReference>
<reference evidence="8" key="2">
    <citation type="submission" date="2020-12" db="EMBL/GenBank/DDBJ databases">
        <title>GES Beta-lactamases isolated from hospital effluents in Brazil.</title>
        <authorList>
            <person name="Conte D."/>
            <person name="Mesa D."/>
            <person name="Palmeiro J.K."/>
            <person name="Dalla-Costa L.M."/>
        </authorList>
    </citation>
    <scope>NUCLEOTIDE SEQUENCE [LARGE SCALE GENOMIC DNA]</scope>
    <source>
        <strain evidence="8">Aero21</strain>
    </source>
</reference>
<dbReference type="Proteomes" id="UP001160758">
    <property type="component" value="Unassembled WGS sequence"/>
</dbReference>
<evidence type="ECO:0000256" key="2">
    <source>
        <dbReference type="SAM" id="MobiDB-lite"/>
    </source>
</evidence>
<reference evidence="6" key="5">
    <citation type="submission" date="2023-11" db="EMBL/GenBank/DDBJ databases">
        <title>WGS of Aeromonas in Northern Israel.</title>
        <authorList>
            <person name="Hershko Y."/>
        </authorList>
    </citation>
    <scope>NUCLEOTIDE SEQUENCE</scope>
    <source>
        <strain evidence="6">77416</strain>
    </source>
</reference>
<dbReference type="CDD" id="cd06257">
    <property type="entry name" value="DnaJ"/>
    <property type="match status" value="1"/>
</dbReference>
<dbReference type="Proteomes" id="UP000266778">
    <property type="component" value="Chromosome"/>
</dbReference>
<reference evidence="9" key="4">
    <citation type="submission" date="2023-04" db="EMBL/GenBank/DDBJ databases">
        <title>Whole Genome Sequence of Multi-drug resistant Aeromonas caviae as a gut pathogen in newborn.</title>
        <authorList>
            <person name="Jadhav S.V."/>
            <person name="Saroj S.D."/>
            <person name="Saha U.B."/>
            <person name="Sen S."/>
            <person name="Kher A."/>
        </authorList>
    </citation>
    <scope>NUCLEOTIDE SEQUENCE</scope>
    <source>
        <strain evidence="9">SVJ23</strain>
    </source>
</reference>
<evidence type="ECO:0000313" key="11">
    <source>
        <dbReference type="Proteomes" id="UP001304847"/>
    </source>
</evidence>
<name>A0A3G9I6Q5_AERCA</name>
<dbReference type="SUPFAM" id="SSF46565">
    <property type="entry name" value="Chaperone J-domain"/>
    <property type="match status" value="1"/>
</dbReference>
<reference evidence="5" key="3">
    <citation type="submission" date="2022-09" db="EMBL/GenBank/DDBJ databases">
        <title>Intensive care unit water sources are persistently colonized with multi-drug resistant bacteria and are the site of extensive horizontal gene transfer of antibiotic resistance genes.</title>
        <authorList>
            <person name="Diorio-Toth L."/>
        </authorList>
    </citation>
    <scope>NUCLEOTIDE SEQUENCE</scope>
    <source>
        <strain evidence="5">GD03796</strain>
    </source>
</reference>
<feature type="domain" description="J" evidence="3">
    <location>
        <begin position="225"/>
        <end position="306"/>
    </location>
</feature>
<dbReference type="RefSeq" id="WP_041211539.1">
    <property type="nucleotide sequence ID" value="NZ_AP019195.1"/>
</dbReference>
<dbReference type="Proteomes" id="UP001277183">
    <property type="component" value="Unassembled WGS sequence"/>
</dbReference>
<evidence type="ECO:0000259" key="3">
    <source>
        <dbReference type="SMART" id="SM00271"/>
    </source>
</evidence>
<evidence type="ECO:0000313" key="10">
    <source>
        <dbReference type="Proteomes" id="UP001160758"/>
    </source>
</evidence>